<gene>
    <name evidence="4" type="ORF">AKG60_17730</name>
    <name evidence="3" type="ORF">YA91_21925</name>
</gene>
<evidence type="ECO:0000256" key="1">
    <source>
        <dbReference type="SAM" id="SignalP"/>
    </source>
</evidence>
<dbReference type="Proteomes" id="UP000191946">
    <property type="component" value="Unassembled WGS sequence"/>
</dbReference>
<sequence length="192" mass="21778">MAKKNSLVLVLALFSVGASAMFWPFKKYDVEMSPEVRGVIKLDGKPQVGLTVHRELFYEGYKKGKTLKDEAQTNELGEFFFPGVTVRSRAPGDIFGGSLNVHQKIYLNWQGDQKKVWGVWVPPDGRKPLLSMLSDINCELTNIERIHEVEIAPEKGLPISVYSICDWSNDRVTTYLYDEDSDTYIAKKDIVD</sequence>
<name>A0A249W8C2_VIBPH</name>
<evidence type="ECO:0000259" key="2">
    <source>
        <dbReference type="Pfam" id="PF20598"/>
    </source>
</evidence>
<dbReference type="InterPro" id="IPR046474">
    <property type="entry name" value="DUF6795"/>
</dbReference>
<keyword evidence="1" id="KW-0732">Signal</keyword>
<organism evidence="3">
    <name type="scientific">Vibrio parahaemolyticus</name>
    <dbReference type="NCBI Taxonomy" id="670"/>
    <lineage>
        <taxon>Bacteria</taxon>
        <taxon>Pseudomonadati</taxon>
        <taxon>Pseudomonadota</taxon>
        <taxon>Gammaproteobacteria</taxon>
        <taxon>Vibrionales</taxon>
        <taxon>Vibrionaceae</taxon>
        <taxon>Vibrio</taxon>
    </lineage>
</organism>
<evidence type="ECO:0000313" key="5">
    <source>
        <dbReference type="Proteomes" id="UP000191946"/>
    </source>
</evidence>
<feature type="chain" id="PRO_5044570505" description="DUF6795 domain-containing protein" evidence="1">
    <location>
        <begin position="21"/>
        <end position="192"/>
    </location>
</feature>
<evidence type="ECO:0000313" key="4">
    <source>
        <dbReference type="EMBL" id="OQJ98300.1"/>
    </source>
</evidence>
<keyword evidence="5" id="KW-1185">Reference proteome</keyword>
<dbReference type="EMBL" id="LHQV01000016">
    <property type="protein sequence ID" value="OQJ98300.1"/>
    <property type="molecule type" value="Genomic_DNA"/>
</dbReference>
<evidence type="ECO:0000313" key="3">
    <source>
        <dbReference type="EMBL" id="ASZ53025.1"/>
    </source>
</evidence>
<dbReference type="RefSeq" id="WP_005496309.1">
    <property type="nucleotide sequence ID" value="NZ_CP023248.2"/>
</dbReference>
<reference evidence="3" key="2">
    <citation type="submission" date="2017-09" db="EMBL/GenBank/DDBJ databases">
        <authorList>
            <person name="Ehlers B."/>
            <person name="Leendertz F.H."/>
        </authorList>
    </citation>
    <scope>NUCLEOTIDE SEQUENCE</scope>
    <source>
        <strain evidence="3">MAVP-26</strain>
    </source>
</reference>
<reference evidence="4 5" key="1">
    <citation type="submission" date="2015-08" db="EMBL/GenBank/DDBJ databases">
        <title>Draft Genome Sequences of Vibrio parahaemolyticus Strains.</title>
        <authorList>
            <person name="Gonzalez-Escalona N."/>
            <person name="DePaola A."/>
        </authorList>
    </citation>
    <scope>NUCLEOTIDE SEQUENCE [LARGE SCALE GENOMIC DNA]</scope>
    <source>
        <strain evidence="4 5">CFSAN001621</strain>
    </source>
</reference>
<proteinExistence type="predicted"/>
<dbReference type="Pfam" id="PF20598">
    <property type="entry name" value="DUF6795"/>
    <property type="match status" value="1"/>
</dbReference>
<dbReference type="EMBL" id="CP023248">
    <property type="protein sequence ID" value="ASZ53025.1"/>
    <property type="molecule type" value="Genomic_DNA"/>
</dbReference>
<feature type="domain" description="DUF6795" evidence="2">
    <location>
        <begin position="36"/>
        <end position="142"/>
    </location>
</feature>
<accession>A0A249W8C2</accession>
<feature type="signal peptide" evidence="1">
    <location>
        <begin position="1"/>
        <end position="20"/>
    </location>
</feature>
<protein>
    <recommendedName>
        <fullName evidence="2">DUF6795 domain-containing protein</fullName>
    </recommendedName>
</protein>
<dbReference type="AlphaFoldDB" id="A0A249W8C2"/>